<dbReference type="Pfam" id="PF02469">
    <property type="entry name" value="Fasciclin"/>
    <property type="match status" value="1"/>
</dbReference>
<dbReference type="SUPFAM" id="SSF82153">
    <property type="entry name" value="FAS1 domain"/>
    <property type="match status" value="1"/>
</dbReference>
<reference evidence="2 3" key="1">
    <citation type="journal article" date="2013" name="PLoS ONE">
        <title>Cultivation and Complete Genome Sequencing of Gloeobacter kilaueensis sp. nov., from a Lava Cave in Kilauea Caldera, Hawai'i.</title>
        <authorList>
            <person name="Saw J.H."/>
            <person name="Schatz M."/>
            <person name="Brown M.V."/>
            <person name="Kunkel D.D."/>
            <person name="Foster J.S."/>
            <person name="Shick H."/>
            <person name="Christensen S."/>
            <person name="Hou S."/>
            <person name="Wan X."/>
            <person name="Donachie S.P."/>
        </authorList>
    </citation>
    <scope>NUCLEOTIDE SEQUENCE [LARGE SCALE GENOMIC DNA]</scope>
    <source>
        <strain evidence="3">JS</strain>
    </source>
</reference>
<organism evidence="2 3">
    <name type="scientific">Gloeobacter kilaueensis (strain ATCC BAA-2537 / CCAP 1431/1 / ULC 316 / JS1)</name>
    <dbReference type="NCBI Taxonomy" id="1183438"/>
    <lineage>
        <taxon>Bacteria</taxon>
        <taxon>Bacillati</taxon>
        <taxon>Cyanobacteriota</taxon>
        <taxon>Cyanophyceae</taxon>
        <taxon>Gloeobacterales</taxon>
        <taxon>Gloeobacteraceae</taxon>
        <taxon>Gloeobacter</taxon>
    </lineage>
</organism>
<dbReference type="InterPro" id="IPR036378">
    <property type="entry name" value="FAS1_dom_sf"/>
</dbReference>
<proteinExistence type="predicted"/>
<dbReference type="Proteomes" id="UP000017396">
    <property type="component" value="Chromosome"/>
</dbReference>
<dbReference type="InterPro" id="IPR000782">
    <property type="entry name" value="FAS1_domain"/>
</dbReference>
<sequence>MATIVDTAVQAGTFKTLAQALSAAGLVDTLKGSGPFTVFAPTDTAFQNLPSGTLDDLLRPENKSKLADILKYHVVSGRVRSNEIQSGNVQTVEGQSLNIQKQGQQVRVNDANVTQADIAADNGVIHVIDRVLLPNNR</sequence>
<dbReference type="AlphaFoldDB" id="U5QJV7"/>
<dbReference type="STRING" id="1183438.GKIL_2965"/>
<dbReference type="PROSITE" id="PS50213">
    <property type="entry name" value="FAS1"/>
    <property type="match status" value="1"/>
</dbReference>
<dbReference type="OrthoDB" id="9800666at2"/>
<dbReference type="PANTHER" id="PTHR10900:SF77">
    <property type="entry name" value="FI19380P1"/>
    <property type="match status" value="1"/>
</dbReference>
<dbReference type="HOGENOM" id="CLU_031281_4_2_3"/>
<feature type="domain" description="FAS1" evidence="1">
    <location>
        <begin position="1"/>
        <end position="132"/>
    </location>
</feature>
<dbReference type="GO" id="GO:0005615">
    <property type="term" value="C:extracellular space"/>
    <property type="evidence" value="ECO:0007669"/>
    <property type="project" value="TreeGrafter"/>
</dbReference>
<dbReference type="PANTHER" id="PTHR10900">
    <property type="entry name" value="PERIOSTIN-RELATED"/>
    <property type="match status" value="1"/>
</dbReference>
<dbReference type="PATRIC" id="fig|1183438.3.peg.2922"/>
<name>U5QJV7_GLOK1</name>
<dbReference type="Gene3D" id="2.30.180.10">
    <property type="entry name" value="FAS1 domain"/>
    <property type="match status" value="1"/>
</dbReference>
<dbReference type="eggNOG" id="COG2335">
    <property type="taxonomic scope" value="Bacteria"/>
</dbReference>
<dbReference type="FunFam" id="2.30.180.10:FF:000019">
    <property type="entry name" value="Cell surface lipoprotein"/>
    <property type="match status" value="1"/>
</dbReference>
<evidence type="ECO:0000313" key="3">
    <source>
        <dbReference type="Proteomes" id="UP000017396"/>
    </source>
</evidence>
<evidence type="ECO:0000259" key="1">
    <source>
        <dbReference type="PROSITE" id="PS50213"/>
    </source>
</evidence>
<protein>
    <submittedName>
        <fullName evidence="2">Beta-Ig-H3/fasciclin</fullName>
    </submittedName>
</protein>
<gene>
    <name evidence="2" type="ORF">GKIL_2965</name>
</gene>
<evidence type="ECO:0000313" key="2">
    <source>
        <dbReference type="EMBL" id="AGY59211.1"/>
    </source>
</evidence>
<accession>U5QJV7</accession>
<keyword evidence="3" id="KW-1185">Reference proteome</keyword>
<dbReference type="KEGG" id="glj:GKIL_2965"/>
<dbReference type="SMART" id="SM00554">
    <property type="entry name" value="FAS1"/>
    <property type="match status" value="1"/>
</dbReference>
<dbReference type="EMBL" id="CP003587">
    <property type="protein sequence ID" value="AGY59211.1"/>
    <property type="molecule type" value="Genomic_DNA"/>
</dbReference>
<dbReference type="InterPro" id="IPR050904">
    <property type="entry name" value="Adhesion/Biosynth-related"/>
</dbReference>